<feature type="domain" description="DUF4440" evidence="1">
    <location>
        <begin position="16"/>
        <end position="126"/>
    </location>
</feature>
<evidence type="ECO:0000313" key="2">
    <source>
        <dbReference type="EMBL" id="ODA35999.1"/>
    </source>
</evidence>
<dbReference type="STRING" id="1841610.A6X21_02390"/>
<evidence type="ECO:0000313" key="3">
    <source>
        <dbReference type="Proteomes" id="UP000094828"/>
    </source>
</evidence>
<keyword evidence="3" id="KW-1185">Reference proteome</keyword>
<dbReference type="AlphaFoldDB" id="A0A1C3ERW6"/>
<organism evidence="2 3">
    <name type="scientific">Planctopirus hydrillae</name>
    <dbReference type="NCBI Taxonomy" id="1841610"/>
    <lineage>
        <taxon>Bacteria</taxon>
        <taxon>Pseudomonadati</taxon>
        <taxon>Planctomycetota</taxon>
        <taxon>Planctomycetia</taxon>
        <taxon>Planctomycetales</taxon>
        <taxon>Planctomycetaceae</taxon>
        <taxon>Planctopirus</taxon>
    </lineage>
</organism>
<dbReference type="RefSeq" id="WP_068845803.1">
    <property type="nucleotide sequence ID" value="NZ_LYDR01000030.1"/>
</dbReference>
<dbReference type="InterPro" id="IPR027843">
    <property type="entry name" value="DUF4440"/>
</dbReference>
<dbReference type="InterPro" id="IPR011944">
    <property type="entry name" value="Steroid_delta5-4_isomerase"/>
</dbReference>
<dbReference type="Proteomes" id="UP000094828">
    <property type="component" value="Unassembled WGS sequence"/>
</dbReference>
<accession>A0A1C3ERW6</accession>
<dbReference type="OrthoDB" id="213636at2"/>
<protein>
    <recommendedName>
        <fullName evidence="1">DUF4440 domain-containing protein</fullName>
    </recommendedName>
</protein>
<sequence length="136" mass="15262">MSGNVGAGRHADELAIRTVQYRWLEATKKFDRQVLSSLMTDDVVFLTPGRLPFGKEEFLAACEQNDHRMIMEATATFEEIVIVEPMAYTRTHLHIKVTPSGGGAVRELAGHAMSIFRRSMFGEWQLARDANLVVPI</sequence>
<name>A0A1C3ERW6_9PLAN</name>
<dbReference type="Pfam" id="PF14534">
    <property type="entry name" value="DUF4440"/>
    <property type="match status" value="1"/>
</dbReference>
<dbReference type="Gene3D" id="3.10.450.50">
    <property type="match status" value="1"/>
</dbReference>
<comment type="caution">
    <text evidence="2">The sequence shown here is derived from an EMBL/GenBank/DDBJ whole genome shotgun (WGS) entry which is preliminary data.</text>
</comment>
<dbReference type="NCBIfam" id="TIGR02246">
    <property type="entry name" value="SgcJ/EcaC family oxidoreductase"/>
    <property type="match status" value="1"/>
</dbReference>
<dbReference type="EMBL" id="LYDR01000030">
    <property type="protein sequence ID" value="ODA35999.1"/>
    <property type="molecule type" value="Genomic_DNA"/>
</dbReference>
<gene>
    <name evidence="2" type="ORF">A6X21_02390</name>
</gene>
<dbReference type="InterPro" id="IPR032710">
    <property type="entry name" value="NTF2-like_dom_sf"/>
</dbReference>
<dbReference type="SUPFAM" id="SSF54427">
    <property type="entry name" value="NTF2-like"/>
    <property type="match status" value="1"/>
</dbReference>
<evidence type="ECO:0000259" key="1">
    <source>
        <dbReference type="Pfam" id="PF14534"/>
    </source>
</evidence>
<reference evidence="2 3" key="1">
    <citation type="submission" date="2016-05" db="EMBL/GenBank/DDBJ databases">
        <title>Genomic and physiological characterization of Planctopirus sp. isolated from fresh water lake.</title>
        <authorList>
            <person name="Subhash Y."/>
            <person name="Ramana C."/>
        </authorList>
    </citation>
    <scope>NUCLEOTIDE SEQUENCE [LARGE SCALE GENOMIC DNA]</scope>
    <source>
        <strain evidence="2 3">JC280</strain>
    </source>
</reference>
<proteinExistence type="predicted"/>